<dbReference type="VEuPathDB" id="FungiDB:AB675_4472"/>
<dbReference type="Proteomes" id="UP000038010">
    <property type="component" value="Unassembled WGS sequence"/>
</dbReference>
<evidence type="ECO:0000256" key="2">
    <source>
        <dbReference type="SAM" id="Phobius"/>
    </source>
</evidence>
<evidence type="ECO:0000256" key="3">
    <source>
        <dbReference type="SAM" id="SignalP"/>
    </source>
</evidence>
<feature type="compositionally biased region" description="Acidic residues" evidence="1">
    <location>
        <begin position="348"/>
        <end position="357"/>
    </location>
</feature>
<evidence type="ECO:0000259" key="4">
    <source>
        <dbReference type="Pfam" id="PF25485"/>
    </source>
</evidence>
<dbReference type="AlphaFoldDB" id="A0A0N1NZQ4"/>
<sequence length="529" mass="56709">MVSLTGRLFSLLLVIVTVATVSASEQHSTTPTYVPLPHSRISVNRPATSPTISTKIFSDSTRFQIQLVRTTRRYQAGKRYWAWEGADAVVVNKTQDAAWFYLKDGQLRSDHKRGTLFGKDKWGNIDLTGNEFSFGQGHARFCVSGDGNIFAIASQHPQFRCDGVGLKPKVFSRNPVQYPPGHGNDPKPAISYASPIAPTDRPHWSDSQDPPADPIGQSDGPAHLPSWTDNTPDKPQDASVGEESGTPPPFGPADRGWSPNVPTPTDHGTDYNGLPLQDHSPHESADPPGPPNYPGHDVPPGSQAEQPYQPPAWYDHNGPPWGQQSPPTPTEGPEPDETGHAPLPDPSSDPDPDEGSDDVNITKTLARFKTTTATNNITTTTTLINNTTIIHHPVIIIITITIDTTTKKLPSRPIPYSTLHGPTPAATTDHHQQMPTLPGEAANRRAPSFSNVVVLYFLYLCTALSAGWSCALLLSAGCGGFGGGIRDGDIEVGCRQAVALASGGMIGGSLVIWFVPVGLPTRCLLGLEG</sequence>
<proteinExistence type="predicted"/>
<keyword evidence="2" id="KW-0812">Transmembrane</keyword>
<feature type="region of interest" description="Disordered" evidence="1">
    <location>
        <begin position="172"/>
        <end position="359"/>
    </location>
</feature>
<comment type="caution">
    <text evidence="5">The sequence shown here is derived from an EMBL/GenBank/DDBJ whole genome shotgun (WGS) entry which is preliminary data.</text>
</comment>
<keyword evidence="6" id="KW-1185">Reference proteome</keyword>
<dbReference type="EMBL" id="LFJN01000016">
    <property type="protein sequence ID" value="KPI39002.1"/>
    <property type="molecule type" value="Genomic_DNA"/>
</dbReference>
<reference evidence="5 6" key="1">
    <citation type="submission" date="2015-06" db="EMBL/GenBank/DDBJ databases">
        <title>Draft genome of the ant-associated black yeast Phialophora attae CBS 131958.</title>
        <authorList>
            <person name="Moreno L.F."/>
            <person name="Stielow B.J."/>
            <person name="de Hoog S."/>
            <person name="Vicente V.A."/>
            <person name="Weiss V.A."/>
            <person name="de Vries M."/>
            <person name="Cruz L.M."/>
            <person name="Souza E.M."/>
        </authorList>
    </citation>
    <scope>NUCLEOTIDE SEQUENCE [LARGE SCALE GENOMIC DNA]</scope>
    <source>
        <strain evidence="5 6">CBS 131958</strain>
    </source>
</reference>
<keyword evidence="2" id="KW-1133">Transmembrane helix</keyword>
<organism evidence="5 6">
    <name type="scientific">Cyphellophora attinorum</name>
    <dbReference type="NCBI Taxonomy" id="1664694"/>
    <lineage>
        <taxon>Eukaryota</taxon>
        <taxon>Fungi</taxon>
        <taxon>Dikarya</taxon>
        <taxon>Ascomycota</taxon>
        <taxon>Pezizomycotina</taxon>
        <taxon>Eurotiomycetes</taxon>
        <taxon>Chaetothyriomycetidae</taxon>
        <taxon>Chaetothyriales</taxon>
        <taxon>Cyphellophoraceae</taxon>
        <taxon>Cyphellophora</taxon>
    </lineage>
</organism>
<feature type="transmembrane region" description="Helical" evidence="2">
    <location>
        <begin position="453"/>
        <end position="476"/>
    </location>
</feature>
<dbReference type="InterPro" id="IPR057230">
    <property type="entry name" value="DUF7908"/>
</dbReference>
<dbReference type="OrthoDB" id="10661471at2759"/>
<gene>
    <name evidence="5" type="ORF">AB675_4472</name>
</gene>
<evidence type="ECO:0000313" key="6">
    <source>
        <dbReference type="Proteomes" id="UP000038010"/>
    </source>
</evidence>
<protein>
    <recommendedName>
        <fullName evidence="4">DUF7908 domain-containing protein</fullName>
    </recommendedName>
</protein>
<dbReference type="STRING" id="1664694.A0A0N1NZQ4"/>
<feature type="transmembrane region" description="Helical" evidence="2">
    <location>
        <begin position="497"/>
        <end position="519"/>
    </location>
</feature>
<name>A0A0N1NZQ4_9EURO</name>
<evidence type="ECO:0000256" key="1">
    <source>
        <dbReference type="SAM" id="MobiDB-lite"/>
    </source>
</evidence>
<dbReference type="Pfam" id="PF25485">
    <property type="entry name" value="DUF7908"/>
    <property type="match status" value="1"/>
</dbReference>
<feature type="chain" id="PRO_5005879474" description="DUF7908 domain-containing protein" evidence="3">
    <location>
        <begin position="24"/>
        <end position="529"/>
    </location>
</feature>
<feature type="signal peptide" evidence="3">
    <location>
        <begin position="1"/>
        <end position="23"/>
    </location>
</feature>
<dbReference type="GeneID" id="28736494"/>
<accession>A0A0N1NZQ4</accession>
<keyword evidence="2" id="KW-0472">Membrane</keyword>
<keyword evidence="3" id="KW-0732">Signal</keyword>
<feature type="domain" description="DUF7908" evidence="4">
    <location>
        <begin position="59"/>
        <end position="112"/>
    </location>
</feature>
<evidence type="ECO:0000313" key="5">
    <source>
        <dbReference type="EMBL" id="KPI39002.1"/>
    </source>
</evidence>
<dbReference type="RefSeq" id="XP_017998965.1">
    <property type="nucleotide sequence ID" value="XM_018144614.1"/>
</dbReference>